<dbReference type="EMBL" id="BMHT01000002">
    <property type="protein sequence ID" value="GGF02709.1"/>
    <property type="molecule type" value="Genomic_DNA"/>
</dbReference>
<keyword evidence="3" id="KW-0560">Oxidoreductase</keyword>
<keyword evidence="6" id="KW-1185">Reference proteome</keyword>
<proteinExistence type="inferred from homology"/>
<evidence type="ECO:0000256" key="3">
    <source>
        <dbReference type="ARBA" id="ARBA00023002"/>
    </source>
</evidence>
<evidence type="ECO:0000313" key="5">
    <source>
        <dbReference type="EMBL" id="GGF02709.1"/>
    </source>
</evidence>
<name>A0ABQ1TUT5_9BACT</name>
<dbReference type="InterPro" id="IPR036291">
    <property type="entry name" value="NAD(P)-bd_dom_sf"/>
</dbReference>
<evidence type="ECO:0000256" key="1">
    <source>
        <dbReference type="ARBA" id="ARBA00006484"/>
    </source>
</evidence>
<dbReference type="InterPro" id="IPR045313">
    <property type="entry name" value="CBR1-like"/>
</dbReference>
<comment type="caution">
    <text evidence="5">The sequence shown here is derived from an EMBL/GenBank/DDBJ whole genome shotgun (WGS) entry which is preliminary data.</text>
</comment>
<reference evidence="6" key="1">
    <citation type="journal article" date="2019" name="Int. J. Syst. Evol. Microbiol.">
        <title>The Global Catalogue of Microorganisms (GCM) 10K type strain sequencing project: providing services to taxonomists for standard genome sequencing and annotation.</title>
        <authorList>
            <consortium name="The Broad Institute Genomics Platform"/>
            <consortium name="The Broad Institute Genome Sequencing Center for Infectious Disease"/>
            <person name="Wu L."/>
            <person name="Ma J."/>
        </authorList>
    </citation>
    <scope>NUCLEOTIDE SEQUENCE [LARGE SCALE GENOMIC DNA]</scope>
    <source>
        <strain evidence="6">CGMCC 1.15197</strain>
    </source>
</reference>
<dbReference type="InterPro" id="IPR020904">
    <property type="entry name" value="Sc_DH/Rdtase_CS"/>
</dbReference>
<comment type="similarity">
    <text evidence="1 4">Belongs to the short-chain dehydrogenases/reductases (SDR) family.</text>
</comment>
<gene>
    <name evidence="5" type="ORF">GCM10011383_12020</name>
</gene>
<evidence type="ECO:0000313" key="6">
    <source>
        <dbReference type="Proteomes" id="UP000632273"/>
    </source>
</evidence>
<dbReference type="InterPro" id="IPR002347">
    <property type="entry name" value="SDR_fam"/>
</dbReference>
<dbReference type="PANTHER" id="PTHR43963">
    <property type="entry name" value="CARBONYL REDUCTASE 1-RELATED"/>
    <property type="match status" value="1"/>
</dbReference>
<protein>
    <submittedName>
        <fullName evidence="5">Dehydrogenase</fullName>
    </submittedName>
</protein>
<dbReference type="Gene3D" id="3.40.50.720">
    <property type="entry name" value="NAD(P)-binding Rossmann-like Domain"/>
    <property type="match status" value="1"/>
</dbReference>
<accession>A0ABQ1TUT5</accession>
<dbReference type="PRINTS" id="PR00081">
    <property type="entry name" value="GDHRDH"/>
</dbReference>
<keyword evidence="2" id="KW-0521">NADP</keyword>
<dbReference type="Pfam" id="PF00106">
    <property type="entry name" value="adh_short"/>
    <property type="match status" value="1"/>
</dbReference>
<dbReference type="CDD" id="cd05324">
    <property type="entry name" value="carb_red_PTCR-like_SDR_c"/>
    <property type="match status" value="1"/>
</dbReference>
<evidence type="ECO:0000256" key="2">
    <source>
        <dbReference type="ARBA" id="ARBA00022857"/>
    </source>
</evidence>
<dbReference type="PRINTS" id="PR00080">
    <property type="entry name" value="SDRFAMILY"/>
</dbReference>
<dbReference type="PROSITE" id="PS00061">
    <property type="entry name" value="ADH_SHORT"/>
    <property type="match status" value="1"/>
</dbReference>
<dbReference type="Proteomes" id="UP000632273">
    <property type="component" value="Unassembled WGS sequence"/>
</dbReference>
<dbReference type="SUPFAM" id="SSF51735">
    <property type="entry name" value="NAD(P)-binding Rossmann-fold domains"/>
    <property type="match status" value="1"/>
</dbReference>
<organism evidence="5 6">
    <name type="scientific">Hymenobacter cavernae</name>
    <dbReference type="NCBI Taxonomy" id="2044852"/>
    <lineage>
        <taxon>Bacteria</taxon>
        <taxon>Pseudomonadati</taxon>
        <taxon>Bacteroidota</taxon>
        <taxon>Cytophagia</taxon>
        <taxon>Cytophagales</taxon>
        <taxon>Hymenobacteraceae</taxon>
        <taxon>Hymenobacter</taxon>
    </lineage>
</organism>
<evidence type="ECO:0000256" key="4">
    <source>
        <dbReference type="RuleBase" id="RU000363"/>
    </source>
</evidence>
<dbReference type="PANTHER" id="PTHR43963:SF6">
    <property type="entry name" value="CHAIN DEHYDROGENASE FAMILY PROTEIN, PUTATIVE (AFU_ORTHOLOGUE AFUA_3G15350)-RELATED"/>
    <property type="match status" value="1"/>
</dbReference>
<sequence>MYLLASLFKEVKPAGNMANKKIALVTGANKGIGFEIARGLLQAGCRVYLGAREAAKGQQAVAELAAEGDVRFLAVDLANQATLDAAAAHLQREEGRLDILVNNAGINVAGDGSPSSADVRSVEQALQTNFLSTLAVTQTLLPLVKRAAAGRIVNVSSPLGSLTLSGQNDWGLLGYSASKAALNMLTVQLAYELRDTAIKVNSANPGYTATDLNGFAGTDTPAQGAAEAIRLALLLADGPTGTTSSSAGPLPW</sequence>